<dbReference type="EMBL" id="RFFJ01000025">
    <property type="protein sequence ID" value="RMI43374.1"/>
    <property type="molecule type" value="Genomic_DNA"/>
</dbReference>
<reference evidence="3 4" key="1">
    <citation type="submission" date="2018-10" db="EMBL/GenBank/DDBJ databases">
        <title>Isolation, diversity and antifungal activity of actinobacteria from wheat.</title>
        <authorList>
            <person name="Han C."/>
        </authorList>
    </citation>
    <scope>NUCLEOTIDE SEQUENCE [LARGE SCALE GENOMIC DNA]</scope>
    <source>
        <strain evidence="3 4">NEAU-YY642</strain>
    </source>
</reference>
<feature type="region of interest" description="Disordered" evidence="1">
    <location>
        <begin position="1"/>
        <end position="22"/>
    </location>
</feature>
<dbReference type="RefSeq" id="WP_122183017.1">
    <property type="nucleotide sequence ID" value="NZ_RFFJ01000025.1"/>
</dbReference>
<keyword evidence="2" id="KW-0812">Transmembrane</keyword>
<keyword evidence="2" id="KW-0472">Membrane</keyword>
<accession>A0A3M2M0R6</accession>
<keyword evidence="2" id="KW-1133">Transmembrane helix</keyword>
<evidence type="ECO:0000256" key="2">
    <source>
        <dbReference type="SAM" id="Phobius"/>
    </source>
</evidence>
<evidence type="ECO:0000256" key="1">
    <source>
        <dbReference type="SAM" id="MobiDB-lite"/>
    </source>
</evidence>
<organism evidence="3 4">
    <name type="scientific">Streptomyces triticirhizae</name>
    <dbReference type="NCBI Taxonomy" id="2483353"/>
    <lineage>
        <taxon>Bacteria</taxon>
        <taxon>Bacillati</taxon>
        <taxon>Actinomycetota</taxon>
        <taxon>Actinomycetes</taxon>
        <taxon>Kitasatosporales</taxon>
        <taxon>Streptomycetaceae</taxon>
        <taxon>Streptomyces</taxon>
    </lineage>
</organism>
<feature type="transmembrane region" description="Helical" evidence="2">
    <location>
        <begin position="116"/>
        <end position="134"/>
    </location>
</feature>
<feature type="transmembrane region" description="Helical" evidence="2">
    <location>
        <begin position="81"/>
        <end position="109"/>
    </location>
</feature>
<evidence type="ECO:0000313" key="3">
    <source>
        <dbReference type="EMBL" id="RMI43374.1"/>
    </source>
</evidence>
<keyword evidence="4" id="KW-1185">Reference proteome</keyword>
<comment type="caution">
    <text evidence="3">The sequence shown here is derived from an EMBL/GenBank/DDBJ whole genome shotgun (WGS) entry which is preliminary data.</text>
</comment>
<name>A0A3M2M0R6_9ACTN</name>
<dbReference type="Proteomes" id="UP000278673">
    <property type="component" value="Unassembled WGS sequence"/>
</dbReference>
<protein>
    <submittedName>
        <fullName evidence="3">Uncharacterized protein</fullName>
    </submittedName>
</protein>
<feature type="transmembrane region" description="Helical" evidence="2">
    <location>
        <begin position="48"/>
        <end position="69"/>
    </location>
</feature>
<dbReference type="AlphaFoldDB" id="A0A3M2M0R6"/>
<gene>
    <name evidence="3" type="ORF">EBN88_07410</name>
</gene>
<evidence type="ECO:0000313" key="4">
    <source>
        <dbReference type="Proteomes" id="UP000278673"/>
    </source>
</evidence>
<sequence length="171" mass="18458">MTTKDDRRDGRARGGRGERGERGERRGYPYRFGPAFIARWEKRLVRTILIGLGVGVALVLVGLALGGSFDGNVPEGDPRWNLVWAVLIAGIAVGGLAVLGPLLLAFVLGGLAIHRFGWIPGLVTYLGMLAAGWARTCSGRGSTAGSPRPASPRWWWACSASSWWATWRGCR</sequence>
<proteinExistence type="predicted"/>